<name>A0A975IY10_9BACT</name>
<protein>
    <submittedName>
        <fullName evidence="2">Peptidyl-prolyl cis-trans isomerase</fullName>
    </submittedName>
</protein>
<dbReference type="KEGG" id="lamb:KBB96_12765"/>
<feature type="domain" description="PpiC" evidence="1">
    <location>
        <begin position="105"/>
        <end position="226"/>
    </location>
</feature>
<dbReference type="RefSeq" id="WP_211629831.1">
    <property type="nucleotide sequence ID" value="NZ_CP073100.1"/>
</dbReference>
<sequence>MPSFLKEPLLHFLLAAALLLVAWHFFARPEVKVSPQLISGIVKDYEGSLGRPATPEEVKKITDEYVENEILYREALRTGLIQDNRVRGLLIQTMRTSLRPIVPPPTEADLVALRNQTPQIYRYPAKVSFEHVSFADEKSIPEGLLEKLRSGTPPQGLGDPAVRLANPLPPTFRTQLDHLFGAAFTDTLIKCEKGVWSGLFPSNRGVHFVKVLSSEPEQDMPMAELRPTLTGKWTGLKEAEIISQKVEEMKKSYRVVLPPANPAKP</sequence>
<dbReference type="Proteomes" id="UP000676169">
    <property type="component" value="Chromosome"/>
</dbReference>
<dbReference type="GO" id="GO:0003755">
    <property type="term" value="F:peptidyl-prolyl cis-trans isomerase activity"/>
    <property type="evidence" value="ECO:0007669"/>
    <property type="project" value="InterPro"/>
</dbReference>
<evidence type="ECO:0000259" key="1">
    <source>
        <dbReference type="Pfam" id="PF13145"/>
    </source>
</evidence>
<organism evidence="2 3">
    <name type="scientific">Luteolibacter ambystomatis</name>
    <dbReference type="NCBI Taxonomy" id="2824561"/>
    <lineage>
        <taxon>Bacteria</taxon>
        <taxon>Pseudomonadati</taxon>
        <taxon>Verrucomicrobiota</taxon>
        <taxon>Verrucomicrobiia</taxon>
        <taxon>Verrucomicrobiales</taxon>
        <taxon>Verrucomicrobiaceae</taxon>
        <taxon>Luteolibacter</taxon>
    </lineage>
</organism>
<proteinExistence type="predicted"/>
<gene>
    <name evidence="2" type="ORF">KBB96_12765</name>
</gene>
<dbReference type="EMBL" id="CP073100">
    <property type="protein sequence ID" value="QUE49742.1"/>
    <property type="molecule type" value="Genomic_DNA"/>
</dbReference>
<keyword evidence="2" id="KW-0413">Isomerase</keyword>
<dbReference type="InterPro" id="IPR000297">
    <property type="entry name" value="PPIase_PpiC"/>
</dbReference>
<dbReference type="Pfam" id="PF13145">
    <property type="entry name" value="Rotamase_2"/>
    <property type="match status" value="1"/>
</dbReference>
<reference evidence="2" key="1">
    <citation type="submission" date="2021-04" db="EMBL/GenBank/DDBJ databases">
        <title>Luteolibacter sp. 32A isolated from the skin of an Anderson's salamander (Ambystoma andersonii).</title>
        <authorList>
            <person name="Spergser J."/>
            <person name="Busse H.-J."/>
        </authorList>
    </citation>
    <scope>NUCLEOTIDE SEQUENCE</scope>
    <source>
        <strain evidence="2">32A</strain>
    </source>
</reference>
<dbReference type="AlphaFoldDB" id="A0A975IY10"/>
<evidence type="ECO:0000313" key="2">
    <source>
        <dbReference type="EMBL" id="QUE49742.1"/>
    </source>
</evidence>
<keyword evidence="3" id="KW-1185">Reference proteome</keyword>
<accession>A0A975IY10</accession>
<evidence type="ECO:0000313" key="3">
    <source>
        <dbReference type="Proteomes" id="UP000676169"/>
    </source>
</evidence>